<accession>A0ABT6UGT7</accession>
<protein>
    <submittedName>
        <fullName evidence="1">Uncharacterized protein</fullName>
    </submittedName>
</protein>
<proteinExistence type="predicted"/>
<reference evidence="1 2" key="1">
    <citation type="submission" date="2022-09" db="EMBL/GenBank/DDBJ databases">
        <title>The outer-membrane cytochrome OmcA is essential for infection of Shewanella oneidensis by a zebrafish-associated bacteriophage.</title>
        <authorList>
            <person name="Grenfell A.W."/>
            <person name="Intile P."/>
            <person name="Mcfarlane J."/>
            <person name="Leung D."/>
            <person name="Abdalla K."/>
            <person name="Wold M."/>
            <person name="Kees E."/>
            <person name="Gralnick J."/>
        </authorList>
    </citation>
    <scope>NUCLEOTIDE SEQUENCE [LARGE SCALE GENOMIC DNA]</scope>
    <source>
        <strain evidence="1 2">NF-5</strain>
    </source>
</reference>
<dbReference type="Proteomes" id="UP001159075">
    <property type="component" value="Unassembled WGS sequence"/>
</dbReference>
<keyword evidence="2" id="KW-1185">Reference proteome</keyword>
<organism evidence="1 2">
    <name type="scientific">Shewanella xiamenensis</name>
    <dbReference type="NCBI Taxonomy" id="332186"/>
    <lineage>
        <taxon>Bacteria</taxon>
        <taxon>Pseudomonadati</taxon>
        <taxon>Pseudomonadota</taxon>
        <taxon>Gammaproteobacteria</taxon>
        <taxon>Alteromonadales</taxon>
        <taxon>Shewanellaceae</taxon>
        <taxon>Shewanella</taxon>
    </lineage>
</organism>
<evidence type="ECO:0000313" key="1">
    <source>
        <dbReference type="EMBL" id="MDI5833683.1"/>
    </source>
</evidence>
<name>A0ABT6UGT7_9GAMM</name>
<sequence length="137" mass="15598">MTNLTNANVAGQPAASVFEIFPTNGDDIIKLVGWLRAYADFPMTEQLRSQHKTDFRQRDIAFTDVLQEIYEAQGSGEWVAVETFRDRNVAKLPGHTCRVLVTKNKQDLASFFRISKYTRKLLAAIDVEYITQIGREV</sequence>
<gene>
    <name evidence="1" type="ORF">ODY93_19040</name>
</gene>
<evidence type="ECO:0000313" key="2">
    <source>
        <dbReference type="Proteomes" id="UP001159075"/>
    </source>
</evidence>
<dbReference type="RefSeq" id="WP_257749595.1">
    <property type="nucleotide sequence ID" value="NZ_JANLGK010000026.1"/>
</dbReference>
<dbReference type="EMBL" id="JAOTLW010000025">
    <property type="protein sequence ID" value="MDI5833683.1"/>
    <property type="molecule type" value="Genomic_DNA"/>
</dbReference>
<comment type="caution">
    <text evidence="1">The sequence shown here is derived from an EMBL/GenBank/DDBJ whole genome shotgun (WGS) entry which is preliminary data.</text>
</comment>